<accession>A0AAE3GMW3</accession>
<evidence type="ECO:0000313" key="4">
    <source>
        <dbReference type="Proteomes" id="UP001204953"/>
    </source>
</evidence>
<dbReference type="AlphaFoldDB" id="A0AAE3GMW3"/>
<comment type="caution">
    <text evidence="3">The sequence shown here is derived from an EMBL/GenBank/DDBJ whole genome shotgun (WGS) entry which is preliminary data.</text>
</comment>
<reference evidence="3" key="1">
    <citation type="submission" date="2022-06" db="EMBL/GenBank/DDBJ databases">
        <title>New cyanobacteria of genus Symplocastrum in benthos of Lake Baikal.</title>
        <authorList>
            <person name="Sorokovikova E."/>
            <person name="Tikhonova I."/>
            <person name="Krasnopeev A."/>
            <person name="Evseev P."/>
            <person name="Gladkikh A."/>
            <person name="Belykh O."/>
        </authorList>
    </citation>
    <scope>NUCLEOTIDE SEQUENCE</scope>
    <source>
        <strain evidence="3">BBK-W-15</strain>
    </source>
</reference>
<evidence type="ECO:0000313" key="3">
    <source>
        <dbReference type="EMBL" id="MCP2727324.1"/>
    </source>
</evidence>
<dbReference type="Gene3D" id="3.40.50.2300">
    <property type="match status" value="1"/>
</dbReference>
<dbReference type="GO" id="GO:0000160">
    <property type="term" value="P:phosphorelay signal transduction system"/>
    <property type="evidence" value="ECO:0007669"/>
    <property type="project" value="InterPro"/>
</dbReference>
<name>A0AAE3GMW3_9CYAN</name>
<dbReference type="Proteomes" id="UP001204953">
    <property type="component" value="Unassembled WGS sequence"/>
</dbReference>
<comment type="caution">
    <text evidence="1">Lacks conserved residue(s) required for the propagation of feature annotation.</text>
</comment>
<dbReference type="RefSeq" id="WP_254010141.1">
    <property type="nucleotide sequence ID" value="NZ_JAMZMM010000011.1"/>
</dbReference>
<evidence type="ECO:0000259" key="2">
    <source>
        <dbReference type="PROSITE" id="PS50110"/>
    </source>
</evidence>
<gene>
    <name evidence="3" type="ORF">NJ959_02405</name>
</gene>
<dbReference type="InterPro" id="IPR001789">
    <property type="entry name" value="Sig_transdc_resp-reg_receiver"/>
</dbReference>
<protein>
    <recommendedName>
        <fullName evidence="2">Response regulatory domain-containing protein</fullName>
    </recommendedName>
</protein>
<dbReference type="EMBL" id="JAMZMM010000011">
    <property type="protein sequence ID" value="MCP2727324.1"/>
    <property type="molecule type" value="Genomic_DNA"/>
</dbReference>
<proteinExistence type="predicted"/>
<dbReference type="SUPFAM" id="SSF52172">
    <property type="entry name" value="CheY-like"/>
    <property type="match status" value="1"/>
</dbReference>
<feature type="domain" description="Response regulatory" evidence="2">
    <location>
        <begin position="1"/>
        <end position="65"/>
    </location>
</feature>
<dbReference type="InterPro" id="IPR011006">
    <property type="entry name" value="CheY-like_superfamily"/>
</dbReference>
<sequence length="73" mass="7792">MLLAYASLFLPYLKANPKTQAIPVILVTAKSPESVQESFAGLEVAAVFTKPFRPLKLAMAISEVLGWSEIGGA</sequence>
<keyword evidence="4" id="KW-1185">Reference proteome</keyword>
<organism evidence="3 4">
    <name type="scientific">Limnofasciculus baicalensis BBK-W-15</name>
    <dbReference type="NCBI Taxonomy" id="2699891"/>
    <lineage>
        <taxon>Bacteria</taxon>
        <taxon>Bacillati</taxon>
        <taxon>Cyanobacteriota</taxon>
        <taxon>Cyanophyceae</taxon>
        <taxon>Coleofasciculales</taxon>
        <taxon>Coleofasciculaceae</taxon>
        <taxon>Limnofasciculus</taxon>
        <taxon>Limnofasciculus baicalensis</taxon>
    </lineage>
</organism>
<dbReference type="PROSITE" id="PS50110">
    <property type="entry name" value="RESPONSE_REGULATORY"/>
    <property type="match status" value="1"/>
</dbReference>
<evidence type="ECO:0000256" key="1">
    <source>
        <dbReference type="PROSITE-ProRule" id="PRU00169"/>
    </source>
</evidence>